<sequence>MRTRLLLTEAAEAAEAADCAKDDQAIWKAVQEFSERMESLGKPFDDSAASASSATPDESSESDPNETEDEDWECLPRYEPVLPAVPWTSPATARAASSTHNMQLRDRPTMSSNASAARSSTARKRVVRGRTIVVSNKPPENPHGRALLWRRG</sequence>
<feature type="compositionally biased region" description="Low complexity" evidence="1">
    <location>
        <begin position="111"/>
        <end position="120"/>
    </location>
</feature>
<evidence type="ECO:0000256" key="1">
    <source>
        <dbReference type="SAM" id="MobiDB-lite"/>
    </source>
</evidence>
<organism evidence="2 3">
    <name type="scientific">Lentinus tigrinus ALCF2SS1-6</name>
    <dbReference type="NCBI Taxonomy" id="1328759"/>
    <lineage>
        <taxon>Eukaryota</taxon>
        <taxon>Fungi</taxon>
        <taxon>Dikarya</taxon>
        <taxon>Basidiomycota</taxon>
        <taxon>Agaricomycotina</taxon>
        <taxon>Agaricomycetes</taxon>
        <taxon>Polyporales</taxon>
        <taxon>Polyporaceae</taxon>
        <taxon>Lentinus</taxon>
    </lineage>
</organism>
<feature type="region of interest" description="Disordered" evidence="1">
    <location>
        <begin position="38"/>
        <end position="72"/>
    </location>
</feature>
<gene>
    <name evidence="2" type="ORF">L227DRAFT_570524</name>
</gene>
<feature type="compositionally biased region" description="Low complexity" evidence="1">
    <location>
        <begin position="46"/>
        <end position="57"/>
    </location>
</feature>
<feature type="compositionally biased region" description="Acidic residues" evidence="1">
    <location>
        <begin position="58"/>
        <end position="72"/>
    </location>
</feature>
<dbReference type="EMBL" id="ML122252">
    <property type="protein sequence ID" value="RPD65163.1"/>
    <property type="molecule type" value="Genomic_DNA"/>
</dbReference>
<protein>
    <submittedName>
        <fullName evidence="2">Uncharacterized protein</fullName>
    </submittedName>
</protein>
<proteinExistence type="predicted"/>
<accession>A0A5C2SMY6</accession>
<feature type="region of interest" description="Disordered" evidence="1">
    <location>
        <begin position="90"/>
        <end position="126"/>
    </location>
</feature>
<reference evidence="2" key="1">
    <citation type="journal article" date="2018" name="Genome Biol. Evol.">
        <title>Genomics and development of Lentinus tigrinus, a white-rot wood-decaying mushroom with dimorphic fruiting bodies.</title>
        <authorList>
            <person name="Wu B."/>
            <person name="Xu Z."/>
            <person name="Knudson A."/>
            <person name="Carlson A."/>
            <person name="Chen N."/>
            <person name="Kovaka S."/>
            <person name="LaButti K."/>
            <person name="Lipzen A."/>
            <person name="Pennachio C."/>
            <person name="Riley R."/>
            <person name="Schakwitz W."/>
            <person name="Umezawa K."/>
            <person name="Ohm R.A."/>
            <person name="Grigoriev I.V."/>
            <person name="Nagy L.G."/>
            <person name="Gibbons J."/>
            <person name="Hibbett D."/>
        </authorList>
    </citation>
    <scope>NUCLEOTIDE SEQUENCE [LARGE SCALE GENOMIC DNA]</scope>
    <source>
        <strain evidence="2">ALCF2SS1-6</strain>
    </source>
</reference>
<evidence type="ECO:0000313" key="2">
    <source>
        <dbReference type="EMBL" id="RPD65163.1"/>
    </source>
</evidence>
<dbReference type="Proteomes" id="UP000313359">
    <property type="component" value="Unassembled WGS sequence"/>
</dbReference>
<keyword evidence="3" id="KW-1185">Reference proteome</keyword>
<dbReference type="AlphaFoldDB" id="A0A5C2SMY6"/>
<evidence type="ECO:0000313" key="3">
    <source>
        <dbReference type="Proteomes" id="UP000313359"/>
    </source>
</evidence>
<name>A0A5C2SMY6_9APHY</name>
<feature type="compositionally biased region" description="Low complexity" evidence="1">
    <location>
        <begin position="90"/>
        <end position="99"/>
    </location>
</feature>